<dbReference type="Gene3D" id="3.30.450.20">
    <property type="entry name" value="PAS domain"/>
    <property type="match status" value="2"/>
</dbReference>
<dbReference type="InterPro" id="IPR035965">
    <property type="entry name" value="PAS-like_dom_sf"/>
</dbReference>
<evidence type="ECO:0000259" key="9">
    <source>
        <dbReference type="PROSITE" id="PS50113"/>
    </source>
</evidence>
<organism evidence="10 11">
    <name type="scientific">Bacteroides ovatus</name>
    <dbReference type="NCBI Taxonomy" id="28116"/>
    <lineage>
        <taxon>Bacteria</taxon>
        <taxon>Pseudomonadati</taxon>
        <taxon>Bacteroidota</taxon>
        <taxon>Bacteroidia</taxon>
        <taxon>Bacteroidales</taxon>
        <taxon>Bacteroidaceae</taxon>
        <taxon>Bacteroides</taxon>
    </lineage>
</organism>
<evidence type="ECO:0000256" key="3">
    <source>
        <dbReference type="ARBA" id="ARBA00022553"/>
    </source>
</evidence>
<name>A0A1G8J6Z4_BACOV</name>
<dbReference type="InterPro" id="IPR000014">
    <property type="entry name" value="PAS"/>
</dbReference>
<dbReference type="InterPro" id="IPR004358">
    <property type="entry name" value="Sig_transdc_His_kin-like_C"/>
</dbReference>
<gene>
    <name evidence="10" type="ORF">SAMN05192582_10352</name>
</gene>
<dbReference type="SUPFAM" id="SSF47384">
    <property type="entry name" value="Homodimeric domain of signal transducing histidine kinase"/>
    <property type="match status" value="1"/>
</dbReference>
<dbReference type="Pfam" id="PF00512">
    <property type="entry name" value="HisKA"/>
    <property type="match status" value="1"/>
</dbReference>
<evidence type="ECO:0000256" key="5">
    <source>
        <dbReference type="ARBA" id="ARBA00022777"/>
    </source>
</evidence>
<dbReference type="Pfam" id="PF13188">
    <property type="entry name" value="PAS_8"/>
    <property type="match status" value="1"/>
</dbReference>
<dbReference type="InterPro" id="IPR050736">
    <property type="entry name" value="Sensor_HK_Regulatory"/>
</dbReference>
<dbReference type="PANTHER" id="PTHR43711">
    <property type="entry name" value="TWO-COMPONENT HISTIDINE KINASE"/>
    <property type="match status" value="1"/>
</dbReference>
<sequence length="882" mass="102133">MMKEFVYILLLLTGIGKNLHAQEKNNIDYILVLNSINFNEVKTRMLFETIRDEFTSDHVKVVSESLGLKLSVKQEGLSVPSLQSLKEVEDKQRYLRQKYGRERKPLVLLFIGDPGWLLCKPLFEDIWKDIPTIISMARDRMAPDICTMLDKNEEHLKSKLRPTTEVLKSYNAVALKQPVFIKETIKLMCQLIPNMKKMSFISDQRYISLTTKIELKDTMSRYFPDIKLQELTSPLLNTQDLLDTLSMDDPHTGLIYFSWFVPMRKNIDTYLDDNIQTIVSAFSKTPVFILADLNPESGSFAGGHYISVKSLADTCIKVLYRILKGEQPRNMGIMMGGTPTTTLNYAHLSHYDIPIEHFPSEALYLQAPPSFLEKYQWTLVTIFIIVSLVIAIISMRVRSYAITQRRREQKIRMLNEYKHFLEELFNNLPVAVAVRDVQNELNFLYWNQEAENIFDLSYKEVMEDMKKAIDSSEVTQIMNQNDLDILKKNGYFSGMCKFKKKDGIPMYLYINKRIISHPDGKKWLLITAWDMTKQQLNTEKLAEMNKQLQMVLEVANMSLWTYDIKKDIITYDGIERLPEILPTNNKCKLRDFIDLISPENRADVQQNVVKFLQGETTSLHEEFTLYKSFKRMLDTPIWLRSYATILKYDDEGKPTMLVGANKDISKQKELEGNLLLAKKSAEEASKLKDVFLANMSHEIRTPLNSIVGFSSLLAITEEADERAEYSEIIQNNTELLLQLINDILDLSKIEAGSMEFIYKDVDVYALFSELEKTTRWRMKDSEIEIHFEKSQPGVILNIDPNRLMQVMNNFMTNAIKFTHQGSIRFGYKQQEDGQWYFYLLDTGEGIPTDKVNSIFERFVKLDTFKQGTGLGLSICRSIVGHV</sequence>
<dbReference type="Proteomes" id="UP000181870">
    <property type="component" value="Unassembled WGS sequence"/>
</dbReference>
<keyword evidence="6" id="KW-0902">Two-component regulatory system</keyword>
<dbReference type="Pfam" id="PF02518">
    <property type="entry name" value="HATPase_c"/>
    <property type="match status" value="1"/>
</dbReference>
<dbReference type="PROSITE" id="PS50109">
    <property type="entry name" value="HIS_KIN"/>
    <property type="match status" value="1"/>
</dbReference>
<dbReference type="SUPFAM" id="SSF55874">
    <property type="entry name" value="ATPase domain of HSP90 chaperone/DNA topoisomerase II/histidine kinase"/>
    <property type="match status" value="1"/>
</dbReference>
<keyword evidence="7" id="KW-0472">Membrane</keyword>
<keyword evidence="4" id="KW-0808">Transferase</keyword>
<dbReference type="PROSITE" id="PS50113">
    <property type="entry name" value="PAC"/>
    <property type="match status" value="1"/>
</dbReference>
<proteinExistence type="predicted"/>
<dbReference type="SMART" id="SM00091">
    <property type="entry name" value="PAS"/>
    <property type="match status" value="1"/>
</dbReference>
<evidence type="ECO:0000256" key="1">
    <source>
        <dbReference type="ARBA" id="ARBA00000085"/>
    </source>
</evidence>
<dbReference type="InterPro" id="IPR036890">
    <property type="entry name" value="HATPase_C_sf"/>
</dbReference>
<evidence type="ECO:0000259" key="8">
    <source>
        <dbReference type="PROSITE" id="PS50109"/>
    </source>
</evidence>
<dbReference type="InterPro" id="IPR036097">
    <property type="entry name" value="HisK_dim/P_sf"/>
</dbReference>
<dbReference type="InterPro" id="IPR005467">
    <property type="entry name" value="His_kinase_dom"/>
</dbReference>
<dbReference type="SMART" id="SM00388">
    <property type="entry name" value="HisKA"/>
    <property type="match status" value="1"/>
</dbReference>
<dbReference type="SMART" id="SM00387">
    <property type="entry name" value="HATPase_c"/>
    <property type="match status" value="1"/>
</dbReference>
<dbReference type="PANTHER" id="PTHR43711:SF31">
    <property type="entry name" value="HISTIDINE KINASE"/>
    <property type="match status" value="1"/>
</dbReference>
<dbReference type="InterPro" id="IPR003661">
    <property type="entry name" value="HisK_dim/P_dom"/>
</dbReference>
<dbReference type="GO" id="GO:0000155">
    <property type="term" value="F:phosphorelay sensor kinase activity"/>
    <property type="evidence" value="ECO:0007669"/>
    <property type="project" value="InterPro"/>
</dbReference>
<evidence type="ECO:0000256" key="2">
    <source>
        <dbReference type="ARBA" id="ARBA00012438"/>
    </source>
</evidence>
<evidence type="ECO:0000313" key="10">
    <source>
        <dbReference type="EMBL" id="SDI27024.1"/>
    </source>
</evidence>
<dbReference type="InterPro" id="IPR003594">
    <property type="entry name" value="HATPase_dom"/>
</dbReference>
<evidence type="ECO:0000313" key="11">
    <source>
        <dbReference type="Proteomes" id="UP000181870"/>
    </source>
</evidence>
<keyword evidence="5 10" id="KW-0418">Kinase</keyword>
<reference evidence="10 11" key="1">
    <citation type="submission" date="2016-10" db="EMBL/GenBank/DDBJ databases">
        <authorList>
            <person name="de Groot N.N."/>
        </authorList>
    </citation>
    <scope>NUCLEOTIDE SEQUENCE [LARGE SCALE GENOMIC DNA]</scope>
    <source>
        <strain evidence="10 11">NLAE-zl-C57</strain>
    </source>
</reference>
<dbReference type="PRINTS" id="PR00344">
    <property type="entry name" value="BCTRLSENSOR"/>
</dbReference>
<dbReference type="EC" id="2.7.13.3" evidence="2"/>
<dbReference type="SUPFAM" id="SSF55785">
    <property type="entry name" value="PYP-like sensor domain (PAS domain)"/>
    <property type="match status" value="2"/>
</dbReference>
<dbReference type="AlphaFoldDB" id="A0A1G8J6Z4"/>
<feature type="domain" description="Histidine kinase" evidence="8">
    <location>
        <begin position="694"/>
        <end position="882"/>
    </location>
</feature>
<protein>
    <recommendedName>
        <fullName evidence="2">histidine kinase</fullName>
        <ecNumber evidence="2">2.7.13.3</ecNumber>
    </recommendedName>
</protein>
<feature type="transmembrane region" description="Helical" evidence="7">
    <location>
        <begin position="375"/>
        <end position="397"/>
    </location>
</feature>
<feature type="domain" description="PAC" evidence="9">
    <location>
        <begin position="619"/>
        <end position="676"/>
    </location>
</feature>
<accession>A0A1G8J6Z4</accession>
<dbReference type="RefSeq" id="WP_074638048.1">
    <property type="nucleotide sequence ID" value="NZ_FNDO01000035.1"/>
</dbReference>
<dbReference type="CDD" id="cd00082">
    <property type="entry name" value="HisKA"/>
    <property type="match status" value="1"/>
</dbReference>
<keyword evidence="3" id="KW-0597">Phosphoprotein</keyword>
<keyword evidence="7" id="KW-0812">Transmembrane</keyword>
<evidence type="ECO:0000256" key="7">
    <source>
        <dbReference type="SAM" id="Phobius"/>
    </source>
</evidence>
<dbReference type="EMBL" id="FNDO01000035">
    <property type="protein sequence ID" value="SDI27024.1"/>
    <property type="molecule type" value="Genomic_DNA"/>
</dbReference>
<dbReference type="Gene3D" id="3.30.565.10">
    <property type="entry name" value="Histidine kinase-like ATPase, C-terminal domain"/>
    <property type="match status" value="1"/>
</dbReference>
<dbReference type="Gene3D" id="1.10.287.130">
    <property type="match status" value="1"/>
</dbReference>
<evidence type="ECO:0000256" key="6">
    <source>
        <dbReference type="ARBA" id="ARBA00023012"/>
    </source>
</evidence>
<evidence type="ECO:0000256" key="4">
    <source>
        <dbReference type="ARBA" id="ARBA00022679"/>
    </source>
</evidence>
<comment type="catalytic activity">
    <reaction evidence="1">
        <text>ATP + protein L-histidine = ADP + protein N-phospho-L-histidine.</text>
        <dbReference type="EC" id="2.7.13.3"/>
    </reaction>
</comment>
<keyword evidence="7" id="KW-1133">Transmembrane helix</keyword>
<dbReference type="InterPro" id="IPR000700">
    <property type="entry name" value="PAS-assoc_C"/>
</dbReference>